<dbReference type="InterPro" id="IPR036179">
    <property type="entry name" value="Ig-like_dom_sf"/>
</dbReference>
<dbReference type="Pfam" id="PF00041">
    <property type="entry name" value="fn3"/>
    <property type="match status" value="1"/>
</dbReference>
<feature type="domain" description="Ig-like" evidence="4">
    <location>
        <begin position="384"/>
        <end position="472"/>
    </location>
</feature>
<dbReference type="InterPro" id="IPR016186">
    <property type="entry name" value="C-type_lectin-like/link_sf"/>
</dbReference>
<evidence type="ECO:0000313" key="7">
    <source>
        <dbReference type="Proteomes" id="UP001608902"/>
    </source>
</evidence>
<evidence type="ECO:0000313" key="6">
    <source>
        <dbReference type="EMBL" id="MFH4975502.1"/>
    </source>
</evidence>
<dbReference type="SUPFAM" id="SSF49265">
    <property type="entry name" value="Fibronectin type III"/>
    <property type="match status" value="2"/>
</dbReference>
<name>A0ABD6EG24_9BILA</name>
<feature type="domain" description="Fibronectin type-III" evidence="5">
    <location>
        <begin position="783"/>
        <end position="890"/>
    </location>
</feature>
<feature type="domain" description="Fibronectin type-III" evidence="5">
    <location>
        <begin position="1094"/>
        <end position="1205"/>
    </location>
</feature>
<dbReference type="Pfam" id="PF13927">
    <property type="entry name" value="Ig_3"/>
    <property type="match status" value="1"/>
</dbReference>
<sequence>MLASLSFLLHTVTAVWAVVFDPDECPVGWKPVADRCIKPFPQAATISQATKICRANSGALVNVFDGDDINKEMIDDISDLLNRLFVSGLNEPVWMTASIQDNLSQGISYNLWQRTNEMFGIPRHAALRRTSNRTYELTLLPSTSPLSFPFLCSLDTLNRRILLYRQAFLPVGTPSIVEHPMSNYLYTSRDDNSYVMLPCKASGKPLPIIRWFKSGVEEVNVSLANSSLQIVGGSLLIPVGSSTTIKDIAYASYHCSANNHLGTVRSLTTMIRPAFISSFEETRMDVFPLNYPSGGARIECEAPAHYPPTQSYSWMRDDQTSRFIPQDDRIFISRDGTLYFSYILQEDATSYACSLALTSTQSGHYGPFFNLRLSNKISESAFRPKIDELQPQIFPARPVIGETAYLECFAYGRPSPKYHWQRADGRALPLNSKVIDYGRGLRIDSLEWEDAGRYMCTAQNELGVDSAEVLLYIYAVPVILTPLHDQLISINASVVFTCHVSVSDATVEWFHNAVPISPILLNTMDRSRISIEQERLKIQLAVSEDSGIYQCIATNDIGSATSSARLTVIDIAPKFEGNIMPRKVYAVIGSDVTVPCIYHASPMGQVIWYRQRGDPITVIGRIRYRQDPVKSLVIDSIEEGDQGKYVCAVANHLGTAEFTVHILVMEKPNVSVSPQLEYISREDDSVKISCEVEMACGKPKECPEALFDWTFNDRPIKYLRQYRNIRARIEEKYGGSDSHNTTRLKQTMELKLPQTLGSHRIGRFSCTSLYGGGTSDVNLRPGPPSPIELTVLEVGAKSAKVLWKRPYLPNHELHAAEEVVDGYRIEFRTKESQYWKQLVDISNVNSSSMLTFDLEKLQPNQMYQFRIRSVGGLSLSRPSRSTGWIRTRPSAPSEVISSLRWRTLDRSRLFVEWERVETNHLSGPNLRYRLSWSEGSDSNEKSVTLTEPNYVVKITNAQCECCLIVLSVIAFNDIGYGPENTSAVAHLSANAPTRRVGNITTKVINSTSVKFGWKWIEKSECENFFGTLISCWTTSNDTPVSYSNESIPAEISEWILSGLLPHSSYMCVLTAFDQHGHYGTSSEQLQMVTELAAPSRAPTIKTWNLLRMADGYSTKLEWTAIDLGEEPAEGSDDLRGYKIKIFVSLTSNAPVVLRVNLHDLPSPSRPAVQIDGLKLMHYYTVQICGYNRGGDGPLSLPYSIRLGSSTINTSKACDMNKSLRFLVILFILGHFMFIAR</sequence>
<dbReference type="PROSITE" id="PS50853">
    <property type="entry name" value="FN3"/>
    <property type="match status" value="3"/>
</dbReference>
<dbReference type="Gene3D" id="2.60.40.10">
    <property type="entry name" value="Immunoglobulins"/>
    <property type="match status" value="9"/>
</dbReference>
<dbReference type="Gene3D" id="3.10.100.10">
    <property type="entry name" value="Mannose-Binding Protein A, subunit A"/>
    <property type="match status" value="1"/>
</dbReference>
<evidence type="ECO:0000259" key="5">
    <source>
        <dbReference type="PROSITE" id="PS50853"/>
    </source>
</evidence>
<feature type="domain" description="Fibronectin type-III" evidence="5">
    <location>
        <begin position="995"/>
        <end position="1092"/>
    </location>
</feature>
<organism evidence="6 7">
    <name type="scientific">Gnathostoma spinigerum</name>
    <dbReference type="NCBI Taxonomy" id="75299"/>
    <lineage>
        <taxon>Eukaryota</taxon>
        <taxon>Metazoa</taxon>
        <taxon>Ecdysozoa</taxon>
        <taxon>Nematoda</taxon>
        <taxon>Chromadorea</taxon>
        <taxon>Rhabditida</taxon>
        <taxon>Spirurina</taxon>
        <taxon>Gnathostomatomorpha</taxon>
        <taxon>Gnathostomatoidea</taxon>
        <taxon>Gnathostomatidae</taxon>
        <taxon>Gnathostoma</taxon>
    </lineage>
</organism>
<feature type="chain" id="PRO_5044756640" evidence="3">
    <location>
        <begin position="18"/>
        <end position="1236"/>
    </location>
</feature>
<evidence type="ECO:0000256" key="3">
    <source>
        <dbReference type="SAM" id="SignalP"/>
    </source>
</evidence>
<accession>A0ABD6EG24</accession>
<dbReference type="EMBL" id="JBGFUD010000938">
    <property type="protein sequence ID" value="MFH4975502.1"/>
    <property type="molecule type" value="Genomic_DNA"/>
</dbReference>
<dbReference type="InterPro" id="IPR036116">
    <property type="entry name" value="FN3_sf"/>
</dbReference>
<evidence type="ECO:0000259" key="4">
    <source>
        <dbReference type="PROSITE" id="PS50835"/>
    </source>
</evidence>
<evidence type="ECO:0000256" key="1">
    <source>
        <dbReference type="ARBA" id="ARBA00022737"/>
    </source>
</evidence>
<dbReference type="GO" id="GO:0048812">
    <property type="term" value="P:neuron projection morphogenesis"/>
    <property type="evidence" value="ECO:0007669"/>
    <property type="project" value="UniProtKB-ARBA"/>
</dbReference>
<feature type="domain" description="Ig-like" evidence="4">
    <location>
        <begin position="174"/>
        <end position="268"/>
    </location>
</feature>
<dbReference type="SUPFAM" id="SSF48726">
    <property type="entry name" value="Immunoglobulin"/>
    <property type="match status" value="5"/>
</dbReference>
<dbReference type="InterPro" id="IPR007110">
    <property type="entry name" value="Ig-like_dom"/>
</dbReference>
<comment type="caution">
    <text evidence="6">The sequence shown here is derived from an EMBL/GenBank/DDBJ whole genome shotgun (WGS) entry which is preliminary data.</text>
</comment>
<dbReference type="InterPro" id="IPR013098">
    <property type="entry name" value="Ig_I-set"/>
</dbReference>
<keyword evidence="1" id="KW-0677">Repeat</keyword>
<reference evidence="6 7" key="1">
    <citation type="submission" date="2024-08" db="EMBL/GenBank/DDBJ databases">
        <title>Gnathostoma spinigerum genome.</title>
        <authorList>
            <person name="Gonzalez-Bertolin B."/>
            <person name="Monzon S."/>
            <person name="Zaballos A."/>
            <person name="Jimenez P."/>
            <person name="Dekumyoy P."/>
            <person name="Varona S."/>
            <person name="Cuesta I."/>
            <person name="Sumanam S."/>
            <person name="Adisakwattana P."/>
            <person name="Gasser R.B."/>
            <person name="Hernandez-Gonzalez A."/>
            <person name="Young N.D."/>
            <person name="Perteguer M.J."/>
        </authorList>
    </citation>
    <scope>NUCLEOTIDE SEQUENCE [LARGE SCALE GENOMIC DNA]</scope>
    <source>
        <strain evidence="6">AL3</strain>
        <tissue evidence="6">Liver</tissue>
    </source>
</reference>
<dbReference type="Pfam" id="PF07679">
    <property type="entry name" value="I-set"/>
    <property type="match status" value="2"/>
</dbReference>
<dbReference type="SUPFAM" id="SSF56436">
    <property type="entry name" value="C-type lectin-like"/>
    <property type="match status" value="1"/>
</dbReference>
<feature type="domain" description="Ig-like" evidence="4">
    <location>
        <begin position="573"/>
        <end position="659"/>
    </location>
</feature>
<feature type="domain" description="Ig-like" evidence="4">
    <location>
        <begin position="477"/>
        <end position="567"/>
    </location>
</feature>
<dbReference type="InterPro" id="IPR013783">
    <property type="entry name" value="Ig-like_fold"/>
</dbReference>
<dbReference type="PANTHER" id="PTHR10075:SF100">
    <property type="entry name" value="FASCICLIN-2"/>
    <property type="match status" value="1"/>
</dbReference>
<keyword evidence="2" id="KW-0393">Immunoglobulin domain</keyword>
<dbReference type="SMART" id="SM00060">
    <property type="entry name" value="FN3"/>
    <property type="match status" value="4"/>
</dbReference>
<feature type="signal peptide" evidence="3">
    <location>
        <begin position="1"/>
        <end position="17"/>
    </location>
</feature>
<protein>
    <submittedName>
        <fullName evidence="6">Uncharacterized protein</fullName>
    </submittedName>
</protein>
<dbReference type="PANTHER" id="PTHR10075">
    <property type="entry name" value="BASIGIN RELATED"/>
    <property type="match status" value="1"/>
</dbReference>
<dbReference type="CDD" id="cd00063">
    <property type="entry name" value="FN3"/>
    <property type="match status" value="2"/>
</dbReference>
<keyword evidence="7" id="KW-1185">Reference proteome</keyword>
<dbReference type="InterPro" id="IPR003598">
    <property type="entry name" value="Ig_sub2"/>
</dbReference>
<dbReference type="SMART" id="SM00409">
    <property type="entry name" value="IG"/>
    <property type="match status" value="5"/>
</dbReference>
<dbReference type="Proteomes" id="UP001608902">
    <property type="component" value="Unassembled WGS sequence"/>
</dbReference>
<evidence type="ECO:0000256" key="2">
    <source>
        <dbReference type="ARBA" id="ARBA00023319"/>
    </source>
</evidence>
<dbReference type="AlphaFoldDB" id="A0ABD6EG24"/>
<dbReference type="InterPro" id="IPR003961">
    <property type="entry name" value="FN3_dom"/>
</dbReference>
<feature type="domain" description="Ig-like" evidence="4">
    <location>
        <begin position="273"/>
        <end position="355"/>
    </location>
</feature>
<keyword evidence="3" id="KW-0732">Signal</keyword>
<dbReference type="PROSITE" id="PS50835">
    <property type="entry name" value="IG_LIKE"/>
    <property type="match status" value="6"/>
</dbReference>
<feature type="domain" description="Ig-like" evidence="4">
    <location>
        <begin position="668"/>
        <end position="780"/>
    </location>
</feature>
<dbReference type="SMART" id="SM00408">
    <property type="entry name" value="IGc2"/>
    <property type="match status" value="4"/>
</dbReference>
<proteinExistence type="predicted"/>
<dbReference type="InterPro" id="IPR003599">
    <property type="entry name" value="Ig_sub"/>
</dbReference>
<gene>
    <name evidence="6" type="ORF">AB6A40_002211</name>
</gene>
<dbReference type="InterPro" id="IPR016187">
    <property type="entry name" value="CTDL_fold"/>
</dbReference>